<evidence type="ECO:0000313" key="2">
    <source>
        <dbReference type="EMBL" id="KAK9923267.1"/>
    </source>
</evidence>
<gene>
    <name evidence="2" type="ORF">M0R45_031696</name>
</gene>
<evidence type="ECO:0000313" key="3">
    <source>
        <dbReference type="Proteomes" id="UP001457282"/>
    </source>
</evidence>
<organism evidence="2 3">
    <name type="scientific">Rubus argutus</name>
    <name type="common">Southern blackberry</name>
    <dbReference type="NCBI Taxonomy" id="59490"/>
    <lineage>
        <taxon>Eukaryota</taxon>
        <taxon>Viridiplantae</taxon>
        <taxon>Streptophyta</taxon>
        <taxon>Embryophyta</taxon>
        <taxon>Tracheophyta</taxon>
        <taxon>Spermatophyta</taxon>
        <taxon>Magnoliopsida</taxon>
        <taxon>eudicotyledons</taxon>
        <taxon>Gunneridae</taxon>
        <taxon>Pentapetalae</taxon>
        <taxon>rosids</taxon>
        <taxon>fabids</taxon>
        <taxon>Rosales</taxon>
        <taxon>Rosaceae</taxon>
        <taxon>Rosoideae</taxon>
        <taxon>Rosoideae incertae sedis</taxon>
        <taxon>Rubus</taxon>
    </lineage>
</organism>
<accession>A0AAW1WIW9</accession>
<keyword evidence="1" id="KW-0732">Signal</keyword>
<dbReference type="EMBL" id="JBEDUW010000006">
    <property type="protein sequence ID" value="KAK9923267.1"/>
    <property type="molecule type" value="Genomic_DNA"/>
</dbReference>
<comment type="caution">
    <text evidence="2">The sequence shown here is derived from an EMBL/GenBank/DDBJ whole genome shotgun (WGS) entry which is preliminary data.</text>
</comment>
<proteinExistence type="predicted"/>
<protein>
    <submittedName>
        <fullName evidence="2">Uncharacterized protein</fullName>
    </submittedName>
</protein>
<dbReference type="Proteomes" id="UP001457282">
    <property type="component" value="Unassembled WGS sequence"/>
</dbReference>
<name>A0AAW1WIW9_RUBAR</name>
<sequence length="219" mass="23413">MESLISSHLLLFALFSFIATITCTELTSNPIQDSLQDIVCSVVDCGQGKCKLSNDSSHSIVVPYIGPVGFDCDCKPGWKEIQIGSFTYPSCLIPNCTINFGCNSSPSQPGPLPPPSLVPQCALVWCNDGTCVANGTSSGYSCKCNEGSLNLFDLPGLPCFKTCSFGADCKSLNLPYNQDKSNAPSLQRSGSTCSLINCLRNLHAVTMIMLTSIFLTTRI</sequence>
<keyword evidence="3" id="KW-1185">Reference proteome</keyword>
<dbReference type="PANTHER" id="PTHR33881:SF17">
    <property type="entry name" value="EGF-LIKE DOMAIN-CONTAINING PROTEIN"/>
    <property type="match status" value="1"/>
</dbReference>
<dbReference type="PANTHER" id="PTHR33881">
    <property type="entry name" value="NEUROGENIC LOCUS NOTCH-LIKE PROTEIN"/>
    <property type="match status" value="1"/>
</dbReference>
<feature type="chain" id="PRO_5043844894" evidence="1">
    <location>
        <begin position="24"/>
        <end position="219"/>
    </location>
</feature>
<evidence type="ECO:0000256" key="1">
    <source>
        <dbReference type="SAM" id="SignalP"/>
    </source>
</evidence>
<dbReference type="AlphaFoldDB" id="A0AAW1WIW9"/>
<feature type="signal peptide" evidence="1">
    <location>
        <begin position="1"/>
        <end position="23"/>
    </location>
</feature>
<reference evidence="2 3" key="1">
    <citation type="journal article" date="2023" name="G3 (Bethesda)">
        <title>A chromosome-length genome assembly and annotation of blackberry (Rubus argutus, cv. 'Hillquist').</title>
        <authorList>
            <person name="Bruna T."/>
            <person name="Aryal R."/>
            <person name="Dudchenko O."/>
            <person name="Sargent D.J."/>
            <person name="Mead D."/>
            <person name="Buti M."/>
            <person name="Cavallini A."/>
            <person name="Hytonen T."/>
            <person name="Andres J."/>
            <person name="Pham M."/>
            <person name="Weisz D."/>
            <person name="Mascagni F."/>
            <person name="Usai G."/>
            <person name="Natali L."/>
            <person name="Bassil N."/>
            <person name="Fernandez G.E."/>
            <person name="Lomsadze A."/>
            <person name="Armour M."/>
            <person name="Olukolu B."/>
            <person name="Poorten T."/>
            <person name="Britton C."/>
            <person name="Davik J."/>
            <person name="Ashrafi H."/>
            <person name="Aiden E.L."/>
            <person name="Borodovsky M."/>
            <person name="Worthington M."/>
        </authorList>
    </citation>
    <scope>NUCLEOTIDE SEQUENCE [LARGE SCALE GENOMIC DNA]</scope>
    <source>
        <strain evidence="2">PI 553951</strain>
    </source>
</reference>